<accession>A0A3R8U2H9</accession>
<dbReference type="InterPro" id="IPR005119">
    <property type="entry name" value="LysR_subst-bd"/>
</dbReference>
<dbReference type="SUPFAM" id="SSF46785">
    <property type="entry name" value="Winged helix' DNA-binding domain"/>
    <property type="match status" value="1"/>
</dbReference>
<keyword evidence="3" id="KW-0238">DNA-binding</keyword>
<dbReference type="InterPro" id="IPR036388">
    <property type="entry name" value="WH-like_DNA-bd_sf"/>
</dbReference>
<dbReference type="Gene3D" id="1.10.10.10">
    <property type="entry name" value="Winged helix-like DNA-binding domain superfamily/Winged helix DNA-binding domain"/>
    <property type="match status" value="1"/>
</dbReference>
<sequence>MDRFREINLFVQIVEAGSISRAADKLGLPISTASRHLNALEARLGVRLLQRTTRQLAVTDVGAEFYRRCIATLSDMAEAEAMAKDSVVNPSGLLRVTASLSFCLLHIEPLLPEFKARYPEIDVDVIAENRYMNVVENNVDVAIRTRQFEADYNLTIRKLAVTKRVLAASPRYLSLHGIPKDPQDLSEHQMLIYNYANNPLDLPFEKDGKSVTMHVNASISSNDGQIVIRAALHDMGILVQPKYIIFDPLERGELVTVLDDWELPRLTMNIAFQTRQYLPTKVRVFIDALTERFRENDFEKRWN</sequence>
<comment type="similarity">
    <text evidence="1">Belongs to the LysR transcriptional regulatory family.</text>
</comment>
<dbReference type="Pfam" id="PF03466">
    <property type="entry name" value="LysR_substrate"/>
    <property type="match status" value="1"/>
</dbReference>
<evidence type="ECO:0000256" key="4">
    <source>
        <dbReference type="ARBA" id="ARBA00023163"/>
    </source>
</evidence>
<dbReference type="PANTHER" id="PTHR30537">
    <property type="entry name" value="HTH-TYPE TRANSCRIPTIONAL REGULATOR"/>
    <property type="match status" value="1"/>
</dbReference>
<organism evidence="6 7">
    <name type="scientific">Stutzerimonas xanthomarina</name>
    <dbReference type="NCBI Taxonomy" id="271420"/>
    <lineage>
        <taxon>Bacteria</taxon>
        <taxon>Pseudomonadati</taxon>
        <taxon>Pseudomonadota</taxon>
        <taxon>Gammaproteobacteria</taxon>
        <taxon>Pseudomonadales</taxon>
        <taxon>Pseudomonadaceae</taxon>
        <taxon>Stutzerimonas</taxon>
    </lineage>
</organism>
<dbReference type="Pfam" id="PF00126">
    <property type="entry name" value="HTH_1"/>
    <property type="match status" value="1"/>
</dbReference>
<dbReference type="CDD" id="cd08422">
    <property type="entry name" value="PBP2_CrgA_like"/>
    <property type="match status" value="1"/>
</dbReference>
<gene>
    <name evidence="6" type="ORF">EGJ28_23630</name>
</gene>
<dbReference type="EMBL" id="RHQL01000031">
    <property type="protein sequence ID" value="RRV03593.1"/>
    <property type="molecule type" value="Genomic_DNA"/>
</dbReference>
<dbReference type="GO" id="GO:0003700">
    <property type="term" value="F:DNA-binding transcription factor activity"/>
    <property type="evidence" value="ECO:0007669"/>
    <property type="project" value="InterPro"/>
</dbReference>
<evidence type="ECO:0000256" key="3">
    <source>
        <dbReference type="ARBA" id="ARBA00023125"/>
    </source>
</evidence>
<dbReference type="Proteomes" id="UP000276506">
    <property type="component" value="Unassembled WGS sequence"/>
</dbReference>
<keyword evidence="2" id="KW-0805">Transcription regulation</keyword>
<evidence type="ECO:0000256" key="1">
    <source>
        <dbReference type="ARBA" id="ARBA00009437"/>
    </source>
</evidence>
<proteinExistence type="inferred from homology"/>
<dbReference type="InterPro" id="IPR058163">
    <property type="entry name" value="LysR-type_TF_proteobact-type"/>
</dbReference>
<dbReference type="AlphaFoldDB" id="A0A3R8U2H9"/>
<protein>
    <submittedName>
        <fullName evidence="6">LysR family transcriptional regulator</fullName>
    </submittedName>
</protein>
<dbReference type="InterPro" id="IPR000847">
    <property type="entry name" value="LysR_HTH_N"/>
</dbReference>
<evidence type="ECO:0000313" key="7">
    <source>
        <dbReference type="Proteomes" id="UP000276506"/>
    </source>
</evidence>
<dbReference type="InterPro" id="IPR036390">
    <property type="entry name" value="WH_DNA-bd_sf"/>
</dbReference>
<evidence type="ECO:0000313" key="6">
    <source>
        <dbReference type="EMBL" id="RRV03593.1"/>
    </source>
</evidence>
<comment type="caution">
    <text evidence="6">The sequence shown here is derived from an EMBL/GenBank/DDBJ whole genome shotgun (WGS) entry which is preliminary data.</text>
</comment>
<name>A0A3R8U2H9_9GAMM</name>
<evidence type="ECO:0000259" key="5">
    <source>
        <dbReference type="PROSITE" id="PS50931"/>
    </source>
</evidence>
<dbReference type="PROSITE" id="PS50931">
    <property type="entry name" value="HTH_LYSR"/>
    <property type="match status" value="1"/>
</dbReference>
<dbReference type="PANTHER" id="PTHR30537:SF5">
    <property type="entry name" value="HTH-TYPE TRANSCRIPTIONAL ACTIVATOR TTDR-RELATED"/>
    <property type="match status" value="1"/>
</dbReference>
<dbReference type="GO" id="GO:0003677">
    <property type="term" value="F:DNA binding"/>
    <property type="evidence" value="ECO:0007669"/>
    <property type="project" value="UniProtKB-KW"/>
</dbReference>
<reference evidence="6 7" key="1">
    <citation type="submission" date="2018-10" db="EMBL/GenBank/DDBJ databases">
        <title>Transmission dynamics of multidrug resistant bacteria on intensive care unit surfaces.</title>
        <authorList>
            <person name="D'Souza A.W."/>
            <person name="Potter R.F."/>
            <person name="Wallace M."/>
            <person name="Shupe A."/>
            <person name="Patel S."/>
            <person name="Sun S."/>
            <person name="Gul D."/>
            <person name="Kwon J.H."/>
            <person name="Andleeb S."/>
            <person name="Burnham C.-A.D."/>
            <person name="Dantas G."/>
        </authorList>
    </citation>
    <scope>NUCLEOTIDE SEQUENCE [LARGE SCALE GENOMIC DNA]</scope>
    <source>
        <strain evidence="6 7">PX_177</strain>
    </source>
</reference>
<evidence type="ECO:0000256" key="2">
    <source>
        <dbReference type="ARBA" id="ARBA00023015"/>
    </source>
</evidence>
<dbReference type="RefSeq" id="WP_125940525.1">
    <property type="nucleotide sequence ID" value="NZ_RHQL01000031.1"/>
</dbReference>
<dbReference type="FunFam" id="1.10.10.10:FF:000001">
    <property type="entry name" value="LysR family transcriptional regulator"/>
    <property type="match status" value="1"/>
</dbReference>
<dbReference type="SUPFAM" id="SSF53850">
    <property type="entry name" value="Periplasmic binding protein-like II"/>
    <property type="match status" value="1"/>
</dbReference>
<feature type="domain" description="HTH lysR-type" evidence="5">
    <location>
        <begin position="1"/>
        <end position="59"/>
    </location>
</feature>
<dbReference type="Gene3D" id="3.40.190.290">
    <property type="match status" value="1"/>
</dbReference>
<keyword evidence="4" id="KW-0804">Transcription</keyword>